<gene>
    <name evidence="2" type="ORF">KYE46_05145</name>
</gene>
<accession>A0A8F6YBY0</accession>
<evidence type="ECO:0000256" key="1">
    <source>
        <dbReference type="SAM" id="MobiDB-lite"/>
    </source>
</evidence>
<dbReference type="KEGG" id="gce:KYE46_05145"/>
<reference evidence="2 3" key="1">
    <citation type="submission" date="2021-07" db="EMBL/GenBank/DDBJ databases">
        <title>A novel Jannaschia species isolated from marine dinoflagellate Ceratoperidinium margalefii.</title>
        <authorList>
            <person name="Jiang Y."/>
            <person name="Li Z."/>
        </authorList>
    </citation>
    <scope>NUCLEOTIDE SEQUENCE [LARGE SCALE GENOMIC DNA]</scope>
    <source>
        <strain evidence="2 3">J12C1-MA-4</strain>
    </source>
</reference>
<dbReference type="Proteomes" id="UP000825009">
    <property type="component" value="Chromosome"/>
</dbReference>
<dbReference type="RefSeq" id="WP_219003940.1">
    <property type="nucleotide sequence ID" value="NZ_CP079194.1"/>
</dbReference>
<feature type="region of interest" description="Disordered" evidence="1">
    <location>
        <begin position="26"/>
        <end position="53"/>
    </location>
</feature>
<dbReference type="AlphaFoldDB" id="A0A8F6YBY0"/>
<evidence type="ECO:0000313" key="2">
    <source>
        <dbReference type="EMBL" id="QXT40626.1"/>
    </source>
</evidence>
<evidence type="ECO:0000313" key="3">
    <source>
        <dbReference type="Proteomes" id="UP000825009"/>
    </source>
</evidence>
<organism evidence="2 3">
    <name type="scientific">Gymnodinialimonas ceratoperidinii</name>
    <dbReference type="NCBI Taxonomy" id="2856823"/>
    <lineage>
        <taxon>Bacteria</taxon>
        <taxon>Pseudomonadati</taxon>
        <taxon>Pseudomonadota</taxon>
        <taxon>Alphaproteobacteria</taxon>
        <taxon>Rhodobacterales</taxon>
        <taxon>Paracoccaceae</taxon>
        <taxon>Gymnodinialimonas</taxon>
    </lineage>
</organism>
<name>A0A8F6YBY0_9RHOB</name>
<protein>
    <submittedName>
        <fullName evidence="2">Uncharacterized protein</fullName>
    </submittedName>
</protein>
<dbReference type="EMBL" id="CP079194">
    <property type="protein sequence ID" value="QXT40626.1"/>
    <property type="molecule type" value="Genomic_DNA"/>
</dbReference>
<sequence length="53" mass="5854">MKVTALYDSPVELELVAHFLGMAAHDNDNAPPRHSLRTKASRMTRPLLTPLLG</sequence>
<proteinExistence type="predicted"/>
<keyword evidence="3" id="KW-1185">Reference proteome</keyword>